<dbReference type="Pfam" id="PF01554">
    <property type="entry name" value="MatE"/>
    <property type="match status" value="2"/>
</dbReference>
<evidence type="ECO:0000256" key="9">
    <source>
        <dbReference type="ARBA" id="ARBA00022989"/>
    </source>
</evidence>
<evidence type="ECO:0000256" key="3">
    <source>
        <dbReference type="ARBA" id="ARBA00010199"/>
    </source>
</evidence>
<feature type="transmembrane region" description="Helical" evidence="13">
    <location>
        <begin position="104"/>
        <end position="130"/>
    </location>
</feature>
<dbReference type="KEGG" id="faa:HMPREF0389_00094"/>
<evidence type="ECO:0000256" key="6">
    <source>
        <dbReference type="ARBA" id="ARBA00022449"/>
    </source>
</evidence>
<keyword evidence="6" id="KW-0050">Antiport</keyword>
<dbReference type="GO" id="GO:0042910">
    <property type="term" value="F:xenobiotic transmembrane transporter activity"/>
    <property type="evidence" value="ECO:0007669"/>
    <property type="project" value="InterPro"/>
</dbReference>
<evidence type="ECO:0000256" key="12">
    <source>
        <dbReference type="ARBA" id="ARBA00031636"/>
    </source>
</evidence>
<feature type="transmembrane region" description="Helical" evidence="13">
    <location>
        <begin position="23"/>
        <end position="47"/>
    </location>
</feature>
<evidence type="ECO:0000313" key="14">
    <source>
        <dbReference type="EMBL" id="EFE28180.1"/>
    </source>
</evidence>
<feature type="transmembrane region" description="Helical" evidence="13">
    <location>
        <begin position="175"/>
        <end position="196"/>
    </location>
</feature>
<dbReference type="CDD" id="cd13138">
    <property type="entry name" value="MATE_yoeA_like"/>
    <property type="match status" value="1"/>
</dbReference>
<keyword evidence="10" id="KW-0406">Ion transport</keyword>
<dbReference type="GO" id="GO:0015297">
    <property type="term" value="F:antiporter activity"/>
    <property type="evidence" value="ECO:0007669"/>
    <property type="project" value="UniProtKB-KW"/>
</dbReference>
<sequence length="457" mass="50393">MKSFGLFNQTLEERRDMILNGKLMNTLLFLSVPTLVMCLIQSLIPIIDSLFLNRTSGYVVAASVGFVVPIINILNGMSMGLGVSGMAMIGSANGSGNKELVRKIATQLMVVGFLAGIVMAPFCFVSGLIATRFINSEIAGDVFIYLGLYSFVMPFLFLTAIFNSIKNGIGQPEATLYRMIFLLVGKVVFNTIYLYVLHLGTIGSVLGSLSSYFCISVWMYYDLFIKDSDLKLSLKDFHFDKEIIEETFRLGVPAMINHMTVNVGFVLINMEVQKYGGNIMNAQTIAINLSTICFLIPSSLSTTVTTMVSMNIGVGRSERAKNTFYRASIVAIIISFIIIVVFFPFAKPLVLLFHTSESMLGITIDAVKIYTVAIIGFSLYMIAQGAFIGLGKTKIPVFTGVLRIWLLRYLFILAFENSMGVYSVFWGNVFSNTVAGLICFVIALKVPWESSVKLVHS</sequence>
<comment type="function">
    <text evidence="1">Multidrug efflux pump.</text>
</comment>
<feature type="transmembrane region" description="Helical" evidence="13">
    <location>
        <begin position="366"/>
        <end position="383"/>
    </location>
</feature>
<dbReference type="EMBL" id="CP002390">
    <property type="protein sequence ID" value="EFE28180.1"/>
    <property type="molecule type" value="Genomic_DNA"/>
</dbReference>
<keyword evidence="8 13" id="KW-0812">Transmembrane</keyword>
<keyword evidence="11 13" id="KW-0472">Membrane</keyword>
<keyword evidence="5" id="KW-0813">Transport</keyword>
<evidence type="ECO:0000256" key="8">
    <source>
        <dbReference type="ARBA" id="ARBA00022692"/>
    </source>
</evidence>
<feature type="transmembrane region" description="Helical" evidence="13">
    <location>
        <begin position="395"/>
        <end position="415"/>
    </location>
</feature>
<evidence type="ECO:0000256" key="4">
    <source>
        <dbReference type="ARBA" id="ARBA00020268"/>
    </source>
</evidence>
<keyword evidence="15" id="KW-1185">Reference proteome</keyword>
<dbReference type="GO" id="GO:0005886">
    <property type="term" value="C:plasma membrane"/>
    <property type="evidence" value="ECO:0007669"/>
    <property type="project" value="UniProtKB-SubCell"/>
</dbReference>
<reference evidence="15" key="1">
    <citation type="submission" date="2010-12" db="EMBL/GenBank/DDBJ databases">
        <title>The genome sequence of Filifactor alocis strain ATCC 35896.</title>
        <authorList>
            <consortium name="The Broad Institute Genome Sequencing Platform"/>
            <person name="Ward D."/>
            <person name="Earl A."/>
            <person name="Feldgarden M."/>
            <person name="Young S.K."/>
            <person name="Gargeya S."/>
            <person name="Zeng Q."/>
            <person name="Alvarado L."/>
            <person name="Berlin A."/>
            <person name="Bochicchio J."/>
            <person name="Chapman S.B."/>
            <person name="Chen Z."/>
            <person name="Freedman E."/>
            <person name="Gellesch M."/>
            <person name="Goldberg J."/>
            <person name="Griggs A."/>
            <person name="Gujja S."/>
            <person name="Heilman E."/>
            <person name="Heiman D."/>
            <person name="Howarth C."/>
            <person name="Mehta T."/>
            <person name="Neiman D."/>
            <person name="Pearson M."/>
            <person name="Roberts A."/>
            <person name="Saif S."/>
            <person name="Shea T."/>
            <person name="Shenoy N."/>
            <person name="Sisk P."/>
            <person name="Stolte C."/>
            <person name="Sykes S."/>
            <person name="White J."/>
            <person name="Yandava C."/>
            <person name="Izard J."/>
            <person name="Blanton J.M."/>
            <person name="Baranova O.V."/>
            <person name="Tanner A.C."/>
            <person name="Dewhirst F.E."/>
            <person name="Haas B."/>
            <person name="Nusbaum C."/>
            <person name="Birren B."/>
        </authorList>
    </citation>
    <scope>NUCLEOTIDE SEQUENCE [LARGE SCALE GENOMIC DNA]</scope>
    <source>
        <strain evidence="15">ATCC 35896 / CCUG 47790 / D40 B5</strain>
    </source>
</reference>
<protein>
    <recommendedName>
        <fullName evidence="4">Probable multidrug resistance protein NorM</fullName>
    </recommendedName>
    <alternativeName>
        <fullName evidence="12">Multidrug-efflux transporter</fullName>
    </alternativeName>
</protein>
<dbReference type="eggNOG" id="COG0534">
    <property type="taxonomic scope" value="Bacteria"/>
</dbReference>
<evidence type="ECO:0000256" key="11">
    <source>
        <dbReference type="ARBA" id="ARBA00023136"/>
    </source>
</evidence>
<dbReference type="InterPro" id="IPR048279">
    <property type="entry name" value="MdtK-like"/>
</dbReference>
<evidence type="ECO:0000256" key="2">
    <source>
        <dbReference type="ARBA" id="ARBA00004651"/>
    </source>
</evidence>
<dbReference type="PANTHER" id="PTHR43298">
    <property type="entry name" value="MULTIDRUG RESISTANCE PROTEIN NORM-RELATED"/>
    <property type="match status" value="1"/>
</dbReference>
<feature type="transmembrane region" description="Helical" evidence="13">
    <location>
        <begin position="202"/>
        <end position="221"/>
    </location>
</feature>
<name>D6GR89_FILAD</name>
<evidence type="ECO:0000256" key="7">
    <source>
        <dbReference type="ARBA" id="ARBA00022475"/>
    </source>
</evidence>
<dbReference type="PANTHER" id="PTHR43298:SF2">
    <property type="entry name" value="FMN_FAD EXPORTER YEEO-RELATED"/>
    <property type="match status" value="1"/>
</dbReference>
<evidence type="ECO:0000256" key="13">
    <source>
        <dbReference type="SAM" id="Phobius"/>
    </source>
</evidence>
<feature type="transmembrane region" description="Helical" evidence="13">
    <location>
        <begin position="324"/>
        <end position="346"/>
    </location>
</feature>
<accession>D6GR89</accession>
<keyword evidence="9 13" id="KW-1133">Transmembrane helix</keyword>
<evidence type="ECO:0000313" key="15">
    <source>
        <dbReference type="Proteomes" id="UP000007468"/>
    </source>
</evidence>
<dbReference type="InterPro" id="IPR050222">
    <property type="entry name" value="MATE_MdtK"/>
</dbReference>
<dbReference type="Proteomes" id="UP000007468">
    <property type="component" value="Chromosome"/>
</dbReference>
<comment type="subcellular location">
    <subcellularLocation>
        <location evidence="2">Cell membrane</location>
        <topology evidence="2">Multi-pass membrane protein</topology>
    </subcellularLocation>
</comment>
<dbReference type="GO" id="GO:0006811">
    <property type="term" value="P:monoatomic ion transport"/>
    <property type="evidence" value="ECO:0007669"/>
    <property type="project" value="UniProtKB-KW"/>
</dbReference>
<dbReference type="PIRSF" id="PIRSF006603">
    <property type="entry name" value="DinF"/>
    <property type="match status" value="1"/>
</dbReference>
<comment type="similarity">
    <text evidence="3">Belongs to the multi antimicrobial extrusion (MATE) (TC 2.A.66.1) family.</text>
</comment>
<keyword evidence="7" id="KW-1003">Cell membrane</keyword>
<organism evidence="14 15">
    <name type="scientific">Filifactor alocis (strain ATCC 35896 / CCUG 47790 / D40 B5)</name>
    <name type="common">Fusobacterium alocis</name>
    <dbReference type="NCBI Taxonomy" id="546269"/>
    <lineage>
        <taxon>Bacteria</taxon>
        <taxon>Bacillati</taxon>
        <taxon>Bacillota</taxon>
        <taxon>Clostridia</taxon>
        <taxon>Peptostreptococcales</taxon>
        <taxon>Filifactoraceae</taxon>
        <taxon>Filifactor</taxon>
    </lineage>
</organism>
<evidence type="ECO:0000256" key="5">
    <source>
        <dbReference type="ARBA" id="ARBA00022448"/>
    </source>
</evidence>
<proteinExistence type="inferred from homology"/>
<dbReference type="OrthoDB" id="363017at2"/>
<dbReference type="STRING" id="546269.HMPREF0389_00094"/>
<evidence type="ECO:0000256" key="10">
    <source>
        <dbReference type="ARBA" id="ARBA00023065"/>
    </source>
</evidence>
<feature type="transmembrane region" description="Helical" evidence="13">
    <location>
        <begin position="142"/>
        <end position="163"/>
    </location>
</feature>
<gene>
    <name evidence="14" type="ordered locus">HMPREF0389_00094</name>
</gene>
<dbReference type="InterPro" id="IPR002528">
    <property type="entry name" value="MATE_fam"/>
</dbReference>
<feature type="transmembrane region" description="Helical" evidence="13">
    <location>
        <begin position="59"/>
        <end position="83"/>
    </location>
</feature>
<dbReference type="RefSeq" id="WP_014262198.1">
    <property type="nucleotide sequence ID" value="NC_016630.1"/>
</dbReference>
<dbReference type="AlphaFoldDB" id="D6GR89"/>
<evidence type="ECO:0000256" key="1">
    <source>
        <dbReference type="ARBA" id="ARBA00003408"/>
    </source>
</evidence>